<proteinExistence type="inferred from homology"/>
<name>A0A7S3PEE9_9STRA</name>
<evidence type="ECO:0000256" key="4">
    <source>
        <dbReference type="ARBA" id="ARBA00022695"/>
    </source>
</evidence>
<keyword evidence="3" id="KW-0808">Transferase</keyword>
<reference evidence="8" key="1">
    <citation type="submission" date="2021-01" db="EMBL/GenBank/DDBJ databases">
        <authorList>
            <person name="Corre E."/>
            <person name="Pelletier E."/>
            <person name="Niang G."/>
            <person name="Scheremetjew M."/>
            <person name="Finn R."/>
            <person name="Kale V."/>
            <person name="Holt S."/>
            <person name="Cochrane G."/>
            <person name="Meng A."/>
            <person name="Brown T."/>
            <person name="Cohen L."/>
        </authorList>
    </citation>
    <scope>NUCLEOTIDE SEQUENCE</scope>
    <source>
        <strain evidence="8">GSBS06</strain>
    </source>
</reference>
<comment type="catalytic activity">
    <reaction evidence="7">
        <text>a monosaccharide 1-phosphate + UTP + H(+) = a UDP-monosaccharide + diphosphate</text>
        <dbReference type="Rhea" id="RHEA:13205"/>
        <dbReference type="ChEBI" id="CHEBI:15378"/>
        <dbReference type="ChEBI" id="CHEBI:33019"/>
        <dbReference type="ChEBI" id="CHEBI:46398"/>
        <dbReference type="ChEBI" id="CHEBI:140358"/>
        <dbReference type="ChEBI" id="CHEBI:140359"/>
        <dbReference type="EC" id="2.7.7.64"/>
    </reaction>
</comment>
<dbReference type="SUPFAM" id="SSF53448">
    <property type="entry name" value="Nucleotide-diphospho-sugar transferases"/>
    <property type="match status" value="1"/>
</dbReference>
<dbReference type="Gene3D" id="2.160.10.30">
    <property type="match status" value="1"/>
</dbReference>
<dbReference type="PANTHER" id="PTHR11952">
    <property type="entry name" value="UDP- GLUCOSE PYROPHOSPHORYLASE"/>
    <property type="match status" value="1"/>
</dbReference>
<evidence type="ECO:0000256" key="3">
    <source>
        <dbReference type="ARBA" id="ARBA00022679"/>
    </source>
</evidence>
<dbReference type="InterPro" id="IPR039741">
    <property type="entry name" value="UDP-sugar_pyrophosphorylase"/>
</dbReference>
<evidence type="ECO:0000256" key="1">
    <source>
        <dbReference type="ARBA" id="ARBA00001936"/>
    </source>
</evidence>
<evidence type="ECO:0000256" key="2">
    <source>
        <dbReference type="ARBA" id="ARBA00001946"/>
    </source>
</evidence>
<comment type="cofactor">
    <cofactor evidence="2">
        <name>Mg(2+)</name>
        <dbReference type="ChEBI" id="CHEBI:18420"/>
    </cofactor>
</comment>
<dbReference type="InterPro" id="IPR002618">
    <property type="entry name" value="UDPGP_fam"/>
</dbReference>
<evidence type="ECO:0000256" key="6">
    <source>
        <dbReference type="ARBA" id="ARBA00039080"/>
    </source>
</evidence>
<sequence>MDNPESEKEALAEILSSLPTSCSERQKLLVEKLVVESDQGHLFAGWTSNGESDKNKKAAMLEQLQKLDQQYPGGISQYVTKAKDLLAKSKRGENPFEGYTPQVPLGVKLPFGSSEYFQSEKEGGKQFKYCACVLVAGGLGERLGFSGIKVALPSEVTTSTSFLRLYANQIRAMQVYNGETDVKLPFAIMTSEDTHDKTLKLLIDNDYFGLDSDQVVLMKQEKVPSLIDDKAHIALDEKNQYKILTKPHGHGDVHLLIKQLGLARKWNDEGLRWVIFFQDTNPMAWRTIPAALGVSADLSLEMNSVAVPRKAKAAAGAIMRLSHEDGHEMTINVEYNYIDSLLKATINSEGDVNGGDGFSPFPGNANQLILALAPYVEALEKSGGVVGEFVNPKYTDESRTKFKKPTRLECMMQDYPIILKDRPGEPAKVGVTIFGDQPYEETLTHRMYAPCKNNLKEAAKNASNGIPDASAASSELAIYALNSCMLRSIGAQIGDPVECIYGGITQTEWPHIVFSPSFATTYSDLHDRFLAPDQVVVNEGSTLVLDGPDIRITKLELTGTLVVRAEAGCRVHLEDVTVVNEGWEFQAITENDVIEVDSIDETDMIRGYRLIKRAEGCILEFRSPGEHNVVHHSQSQI</sequence>
<dbReference type="InterPro" id="IPR029044">
    <property type="entry name" value="Nucleotide-diphossugar_trans"/>
</dbReference>
<dbReference type="Pfam" id="PF01704">
    <property type="entry name" value="UDPGP"/>
    <property type="match status" value="1"/>
</dbReference>
<dbReference type="EC" id="2.7.7.64" evidence="6"/>
<evidence type="ECO:0000313" key="8">
    <source>
        <dbReference type="EMBL" id="CAE0433624.1"/>
    </source>
</evidence>
<dbReference type="AlphaFoldDB" id="A0A7S3PEE9"/>
<dbReference type="PANTHER" id="PTHR11952:SF9">
    <property type="entry name" value="UDP-SUGAR PYROPHOSPHORYLASE"/>
    <property type="match status" value="1"/>
</dbReference>
<evidence type="ECO:0000256" key="7">
    <source>
        <dbReference type="ARBA" id="ARBA00048259"/>
    </source>
</evidence>
<evidence type="ECO:0000256" key="5">
    <source>
        <dbReference type="ARBA" id="ARBA00038047"/>
    </source>
</evidence>
<accession>A0A7S3PEE9</accession>
<comment type="cofactor">
    <cofactor evidence="1">
        <name>Mn(2+)</name>
        <dbReference type="ChEBI" id="CHEBI:29035"/>
    </cofactor>
</comment>
<gene>
    <name evidence="8" type="ORF">ASTO00021_LOCUS3945</name>
</gene>
<dbReference type="Gene3D" id="3.90.550.10">
    <property type="entry name" value="Spore Coat Polysaccharide Biosynthesis Protein SpsA, Chain A"/>
    <property type="match status" value="1"/>
</dbReference>
<dbReference type="GO" id="GO:0003977">
    <property type="term" value="F:UDP-N-acetylglucosamine diphosphorylase activity"/>
    <property type="evidence" value="ECO:0007669"/>
    <property type="project" value="TreeGrafter"/>
</dbReference>
<organism evidence="8">
    <name type="scientific">Aplanochytrium stocchinoi</name>
    <dbReference type="NCBI Taxonomy" id="215587"/>
    <lineage>
        <taxon>Eukaryota</taxon>
        <taxon>Sar</taxon>
        <taxon>Stramenopiles</taxon>
        <taxon>Bigyra</taxon>
        <taxon>Labyrinthulomycetes</taxon>
        <taxon>Thraustochytrida</taxon>
        <taxon>Thraustochytriidae</taxon>
        <taxon>Aplanochytrium</taxon>
    </lineage>
</organism>
<dbReference type="GO" id="GO:0051748">
    <property type="term" value="F:UTP-monosaccharide-1-phosphate uridylyltransferase activity"/>
    <property type="evidence" value="ECO:0007669"/>
    <property type="project" value="UniProtKB-EC"/>
</dbReference>
<dbReference type="GO" id="GO:0006048">
    <property type="term" value="P:UDP-N-acetylglucosamine biosynthetic process"/>
    <property type="evidence" value="ECO:0007669"/>
    <property type="project" value="TreeGrafter"/>
</dbReference>
<comment type="similarity">
    <text evidence="5">Belongs to the USP family.</text>
</comment>
<protein>
    <recommendedName>
        <fullName evidence="6">UTP-monosaccharide-1-phosphate uridylyltransferase</fullName>
        <ecNumber evidence="6">2.7.7.64</ecNumber>
    </recommendedName>
</protein>
<keyword evidence="4" id="KW-0548">Nucleotidyltransferase</keyword>
<dbReference type="EMBL" id="HBIN01005469">
    <property type="protein sequence ID" value="CAE0433624.1"/>
    <property type="molecule type" value="Transcribed_RNA"/>
</dbReference>